<dbReference type="AlphaFoldDB" id="A0A0U3WIE2"/>
<dbReference type="KEGG" id="lao:AOX59_14455"/>
<dbReference type="STRING" id="1472767.AOX59_14455"/>
<reference evidence="2 3" key="1">
    <citation type="submission" date="2016-01" db="EMBL/GenBank/DDBJ databases">
        <title>Complete genome sequence of strain Lentibacillus amyloliquefaciens LAM0015T isolated from saline sediment.</title>
        <authorList>
            <person name="Wang J.-L."/>
            <person name="He M.-X."/>
        </authorList>
    </citation>
    <scope>NUCLEOTIDE SEQUENCE [LARGE SCALE GENOMIC DNA]</scope>
    <source>
        <strain evidence="2 3">LAM0015</strain>
    </source>
</reference>
<accession>A0A0U3WIE2</accession>
<keyword evidence="1" id="KW-0812">Transmembrane</keyword>
<proteinExistence type="predicted"/>
<sequence>MLVLFMVTVYRNRKYNTNQKTVFRSQVFFLVYIVALMTILTALGGESQIGISFDTGIFWAALAVAVMEISFLWRRMQQDR</sequence>
<name>A0A0U3WIE2_9BACI</name>
<evidence type="ECO:0000313" key="2">
    <source>
        <dbReference type="EMBL" id="ALX49663.1"/>
    </source>
</evidence>
<feature type="transmembrane region" description="Helical" evidence="1">
    <location>
        <begin position="21"/>
        <end position="44"/>
    </location>
</feature>
<keyword evidence="1" id="KW-1133">Transmembrane helix</keyword>
<feature type="transmembrane region" description="Helical" evidence="1">
    <location>
        <begin position="56"/>
        <end position="73"/>
    </location>
</feature>
<keyword evidence="3" id="KW-1185">Reference proteome</keyword>
<evidence type="ECO:0000313" key="3">
    <source>
        <dbReference type="Proteomes" id="UP000050331"/>
    </source>
</evidence>
<dbReference type="Proteomes" id="UP000050331">
    <property type="component" value="Chromosome"/>
</dbReference>
<protein>
    <submittedName>
        <fullName evidence="2">Uncharacterized protein</fullName>
    </submittedName>
</protein>
<gene>
    <name evidence="2" type="ORF">AOX59_14455</name>
</gene>
<organism evidence="2 3">
    <name type="scientific">Lentibacillus amyloliquefaciens</name>
    <dbReference type="NCBI Taxonomy" id="1472767"/>
    <lineage>
        <taxon>Bacteria</taxon>
        <taxon>Bacillati</taxon>
        <taxon>Bacillota</taxon>
        <taxon>Bacilli</taxon>
        <taxon>Bacillales</taxon>
        <taxon>Bacillaceae</taxon>
        <taxon>Lentibacillus</taxon>
    </lineage>
</organism>
<evidence type="ECO:0000256" key="1">
    <source>
        <dbReference type="SAM" id="Phobius"/>
    </source>
</evidence>
<keyword evidence="1" id="KW-0472">Membrane</keyword>
<dbReference type="EMBL" id="CP013862">
    <property type="protein sequence ID" value="ALX49663.1"/>
    <property type="molecule type" value="Genomic_DNA"/>
</dbReference>